<organism evidence="2 3">
    <name type="scientific">Symbiodinium necroappetens</name>
    <dbReference type="NCBI Taxonomy" id="1628268"/>
    <lineage>
        <taxon>Eukaryota</taxon>
        <taxon>Sar</taxon>
        <taxon>Alveolata</taxon>
        <taxon>Dinophyceae</taxon>
        <taxon>Suessiales</taxon>
        <taxon>Symbiodiniaceae</taxon>
        <taxon>Symbiodinium</taxon>
    </lineage>
</organism>
<sequence>MASFPLFGLISLAVLSNLGAAFCLFSYSKALADASLRAWTGTLTLLGPAFATGGIVAWALLMPDLGEIPTSWAALVGQLAPGLSYSETRDFQFGWTFFAACIIDFCMIITAFCWMCMFKRNDDEELEVAKQAAADRAFCDTLEEERALGFTKASEFAPGYGATDD</sequence>
<dbReference type="Proteomes" id="UP000601435">
    <property type="component" value="Unassembled WGS sequence"/>
</dbReference>
<evidence type="ECO:0000313" key="3">
    <source>
        <dbReference type="Proteomes" id="UP000601435"/>
    </source>
</evidence>
<keyword evidence="1" id="KW-1133">Transmembrane helix</keyword>
<proteinExistence type="predicted"/>
<name>A0A812IYD2_9DINO</name>
<feature type="transmembrane region" description="Helical" evidence="1">
    <location>
        <begin position="39"/>
        <end position="61"/>
    </location>
</feature>
<dbReference type="OrthoDB" id="433477at2759"/>
<keyword evidence="1" id="KW-0472">Membrane</keyword>
<keyword evidence="3" id="KW-1185">Reference proteome</keyword>
<feature type="transmembrane region" description="Helical" evidence="1">
    <location>
        <begin position="93"/>
        <end position="117"/>
    </location>
</feature>
<accession>A0A812IYD2</accession>
<evidence type="ECO:0000256" key="1">
    <source>
        <dbReference type="SAM" id="Phobius"/>
    </source>
</evidence>
<comment type="caution">
    <text evidence="2">The sequence shown here is derived from an EMBL/GenBank/DDBJ whole genome shotgun (WGS) entry which is preliminary data.</text>
</comment>
<feature type="transmembrane region" description="Helical" evidence="1">
    <location>
        <begin position="6"/>
        <end position="27"/>
    </location>
</feature>
<keyword evidence="1" id="KW-0812">Transmembrane</keyword>
<evidence type="ECO:0000313" key="2">
    <source>
        <dbReference type="EMBL" id="CAE7174022.1"/>
    </source>
</evidence>
<dbReference type="AlphaFoldDB" id="A0A812IYD2"/>
<dbReference type="EMBL" id="CAJNJA010003337">
    <property type="protein sequence ID" value="CAE7174022.1"/>
    <property type="molecule type" value="Genomic_DNA"/>
</dbReference>
<reference evidence="2" key="1">
    <citation type="submission" date="2021-02" db="EMBL/GenBank/DDBJ databases">
        <authorList>
            <person name="Dougan E. K."/>
            <person name="Rhodes N."/>
            <person name="Thang M."/>
            <person name="Chan C."/>
        </authorList>
    </citation>
    <scope>NUCLEOTIDE SEQUENCE</scope>
</reference>
<gene>
    <name evidence="2" type="ORF">SNEC2469_LOCUS565</name>
</gene>
<protein>
    <submittedName>
        <fullName evidence="2">Uncharacterized protein</fullName>
    </submittedName>
</protein>